<feature type="domain" description="IPT/TIG" evidence="2">
    <location>
        <begin position="212"/>
        <end position="285"/>
    </location>
</feature>
<dbReference type="EMBL" id="MGKD01000032">
    <property type="protein sequence ID" value="OGN18691.1"/>
    <property type="molecule type" value="Genomic_DNA"/>
</dbReference>
<organism evidence="3 4">
    <name type="scientific">Candidatus Yanofskybacteria bacterium RIFCSPHIGHO2_12_FULL_45_19b</name>
    <dbReference type="NCBI Taxonomy" id="1802689"/>
    <lineage>
        <taxon>Bacteria</taxon>
        <taxon>Candidatus Yanofskyibacteriota</taxon>
    </lineage>
</organism>
<sequence length="398" mass="41606">MKISKSFYQSTPWLFATISLPCQATNTGIGQCIGDIYNWSIAIVGIAAFIQVVRAGIEYFTAAGNASDAKDAKSKISDAILGIILLFSSYVILRTINPDLVGGGPGSAIFDPGSASSATRQVSLTAISPMRVVEGGLLTLSGVNFTSTSEVTIDGNPYDPGQVMINGSSEIIVQLDNTFSVGEAIDVAVRNGSQTTVAKTVVIVGKNQITATSLTPAQGPPGTVVTLTGTNLTSEVKLAWDGTVVSSTLENNTRITFKVPTSAREAIHNVTANLNDTTTGPLPFSVVSDANADPNLAPHVDSVDVPDRIAFGNTETIEISGSNLKAGAQLVMGEYGTYETASVGSDKLTFVVDGSDNIWEANGDPLPTAPVTVSVYLYQDGKLVYILSDIEIDFPNTP</sequence>
<dbReference type="InterPro" id="IPR013783">
    <property type="entry name" value="Ig-like_fold"/>
</dbReference>
<protein>
    <recommendedName>
        <fullName evidence="2">IPT/TIG domain-containing protein</fullName>
    </recommendedName>
</protein>
<feature type="chain" id="PRO_5009535555" description="IPT/TIG domain-containing protein" evidence="1">
    <location>
        <begin position="25"/>
        <end position="398"/>
    </location>
</feature>
<reference evidence="3 4" key="1">
    <citation type="journal article" date="2016" name="Nat. Commun.">
        <title>Thousands of microbial genomes shed light on interconnected biogeochemical processes in an aquifer system.</title>
        <authorList>
            <person name="Anantharaman K."/>
            <person name="Brown C.T."/>
            <person name="Hug L.A."/>
            <person name="Sharon I."/>
            <person name="Castelle C.J."/>
            <person name="Probst A.J."/>
            <person name="Thomas B.C."/>
            <person name="Singh A."/>
            <person name="Wilkins M.J."/>
            <person name="Karaoz U."/>
            <person name="Brodie E.L."/>
            <person name="Williams K.H."/>
            <person name="Hubbard S.S."/>
            <person name="Banfield J.F."/>
        </authorList>
    </citation>
    <scope>NUCLEOTIDE SEQUENCE [LARGE SCALE GENOMIC DNA]</scope>
</reference>
<evidence type="ECO:0000313" key="4">
    <source>
        <dbReference type="Proteomes" id="UP000177478"/>
    </source>
</evidence>
<keyword evidence="1" id="KW-0732">Signal</keyword>
<name>A0A1F8G0C9_9BACT</name>
<evidence type="ECO:0000259" key="2">
    <source>
        <dbReference type="Pfam" id="PF01833"/>
    </source>
</evidence>
<comment type="caution">
    <text evidence="3">The sequence shown here is derived from an EMBL/GenBank/DDBJ whole genome shotgun (WGS) entry which is preliminary data.</text>
</comment>
<accession>A0A1F8G0C9</accession>
<evidence type="ECO:0000256" key="1">
    <source>
        <dbReference type="SAM" id="SignalP"/>
    </source>
</evidence>
<dbReference type="Proteomes" id="UP000177478">
    <property type="component" value="Unassembled WGS sequence"/>
</dbReference>
<dbReference type="STRING" id="1802689.A3F25_02550"/>
<dbReference type="CDD" id="cd00102">
    <property type="entry name" value="IPT"/>
    <property type="match status" value="1"/>
</dbReference>
<dbReference type="SUPFAM" id="SSF81296">
    <property type="entry name" value="E set domains"/>
    <property type="match status" value="2"/>
</dbReference>
<dbReference type="InterPro" id="IPR002909">
    <property type="entry name" value="IPT_dom"/>
</dbReference>
<dbReference type="AlphaFoldDB" id="A0A1F8G0C9"/>
<feature type="signal peptide" evidence="1">
    <location>
        <begin position="1"/>
        <end position="24"/>
    </location>
</feature>
<evidence type="ECO:0000313" key="3">
    <source>
        <dbReference type="EMBL" id="OGN18691.1"/>
    </source>
</evidence>
<dbReference type="InterPro" id="IPR014756">
    <property type="entry name" value="Ig_E-set"/>
</dbReference>
<dbReference type="Gene3D" id="2.60.40.10">
    <property type="entry name" value="Immunoglobulins"/>
    <property type="match status" value="2"/>
</dbReference>
<proteinExistence type="predicted"/>
<dbReference type="Pfam" id="PF01833">
    <property type="entry name" value="TIG"/>
    <property type="match status" value="1"/>
</dbReference>
<gene>
    <name evidence="3" type="ORF">A3F25_02550</name>
</gene>